<proteinExistence type="predicted"/>
<feature type="chain" id="PRO_5046729134" evidence="1">
    <location>
        <begin position="23"/>
        <end position="134"/>
    </location>
</feature>
<dbReference type="Proteomes" id="UP001497416">
    <property type="component" value="Unassembled WGS sequence"/>
</dbReference>
<keyword evidence="3" id="KW-1185">Reference proteome</keyword>
<evidence type="ECO:0000256" key="1">
    <source>
        <dbReference type="SAM" id="SignalP"/>
    </source>
</evidence>
<reference evidence="2 3" key="1">
    <citation type="submission" date="2024-05" db="EMBL/GenBank/DDBJ databases">
        <authorList>
            <person name="Duchaud E."/>
        </authorList>
    </citation>
    <scope>NUCLEOTIDE SEQUENCE [LARGE SCALE GENOMIC DNA]</scope>
    <source>
        <strain evidence="2">Ena-SAMPLE-TAB-13-05-2024-13:56:06:370-140302</strain>
    </source>
</reference>
<evidence type="ECO:0000313" key="3">
    <source>
        <dbReference type="Proteomes" id="UP001497416"/>
    </source>
</evidence>
<feature type="signal peptide" evidence="1">
    <location>
        <begin position="1"/>
        <end position="22"/>
    </location>
</feature>
<sequence>MHMRKVTLLALFLFAFSFSTLAQNREGTLFYSTVEKTDSIYKINVDIFEVGKIEYIEVQLVDEDKNELASDMAQLIARDGKYFLSFQDKETPVYPENIDLTLKNEYNDRKYPQINIKLYDGSLRILDYSQTVFY</sequence>
<gene>
    <name evidence="2" type="ORF">T190607A01A_10227</name>
</gene>
<dbReference type="EMBL" id="CAXIXY010000003">
    <property type="protein sequence ID" value="CAL2075649.1"/>
    <property type="molecule type" value="Genomic_DNA"/>
</dbReference>
<organism evidence="2 3">
    <name type="scientific">Tenacibaculum platacis</name>
    <dbReference type="NCBI Taxonomy" id="3137852"/>
    <lineage>
        <taxon>Bacteria</taxon>
        <taxon>Pseudomonadati</taxon>
        <taxon>Bacteroidota</taxon>
        <taxon>Flavobacteriia</taxon>
        <taxon>Flavobacteriales</taxon>
        <taxon>Flavobacteriaceae</taxon>
        <taxon>Tenacibaculum</taxon>
    </lineage>
</organism>
<accession>A0ABP1ED52</accession>
<name>A0ABP1ED52_9FLAO</name>
<keyword evidence="1" id="KW-0732">Signal</keyword>
<evidence type="ECO:0000313" key="2">
    <source>
        <dbReference type="EMBL" id="CAL2075649.1"/>
    </source>
</evidence>
<comment type="caution">
    <text evidence="2">The sequence shown here is derived from an EMBL/GenBank/DDBJ whole genome shotgun (WGS) entry which is preliminary data.</text>
</comment>
<protein>
    <submittedName>
        <fullName evidence="2">Uncharacterized protein</fullName>
    </submittedName>
</protein>